<comment type="similarity">
    <text evidence="1">Belongs to the EndA/NucM nuclease family.</text>
</comment>
<dbReference type="InterPro" id="IPR007346">
    <property type="entry name" value="Endonuclease-I"/>
</dbReference>
<dbReference type="SUPFAM" id="SSF50494">
    <property type="entry name" value="Trypsin-like serine proteases"/>
    <property type="match status" value="1"/>
</dbReference>
<keyword evidence="3 4" id="KW-0378">Hydrolase</keyword>
<dbReference type="PANTHER" id="PTHR33607">
    <property type="entry name" value="ENDONUCLEASE-1"/>
    <property type="match status" value="1"/>
</dbReference>
<dbReference type="Pfam" id="PF04231">
    <property type="entry name" value="Endonuclease_1"/>
    <property type="match status" value="1"/>
</dbReference>
<proteinExistence type="inferred from homology"/>
<keyword evidence="5" id="KW-1185">Reference proteome</keyword>
<name>A0A5C6BH11_9BACT</name>
<evidence type="ECO:0000256" key="3">
    <source>
        <dbReference type="ARBA" id="ARBA00022801"/>
    </source>
</evidence>
<accession>A0A5C6BH11</accession>
<dbReference type="Gene3D" id="2.40.10.10">
    <property type="entry name" value="Trypsin-like serine proteases"/>
    <property type="match status" value="2"/>
</dbReference>
<reference evidence="4 5" key="1">
    <citation type="journal article" date="2020" name="Antonie Van Leeuwenhoek">
        <title>Rhodopirellula heiligendammensis sp. nov., Rhodopirellula pilleata sp. nov., and Rhodopirellula solitaria sp. nov. isolated from natural or artificial marine surfaces in Northern Germany and California, USA, and emended description of the genus Rhodopirellula.</title>
        <authorList>
            <person name="Kallscheuer N."/>
            <person name="Wiegand S."/>
            <person name="Jogler M."/>
            <person name="Boedeker C."/>
            <person name="Peeters S.H."/>
            <person name="Rast P."/>
            <person name="Heuer A."/>
            <person name="Jetten M.S.M."/>
            <person name="Rohde M."/>
            <person name="Jogler C."/>
        </authorList>
    </citation>
    <scope>NUCLEOTIDE SEQUENCE [LARGE SCALE GENOMIC DNA]</scope>
    <source>
        <strain evidence="4 5">Poly21</strain>
    </source>
</reference>
<keyword evidence="2" id="KW-0540">Nuclease</keyword>
<dbReference type="GO" id="GO:0016787">
    <property type="term" value="F:hydrolase activity"/>
    <property type="evidence" value="ECO:0007669"/>
    <property type="project" value="UniProtKB-KW"/>
</dbReference>
<dbReference type="EC" id="3.1.-.-" evidence="4"/>
<comment type="caution">
    <text evidence="4">The sequence shown here is derived from an EMBL/GenBank/DDBJ whole genome shotgun (WGS) entry which is preliminary data.</text>
</comment>
<dbReference type="EMBL" id="SJPU01000009">
    <property type="protein sequence ID" value="TWU09744.1"/>
    <property type="molecule type" value="Genomic_DNA"/>
</dbReference>
<dbReference type="SUPFAM" id="SSF54060">
    <property type="entry name" value="His-Me finger endonucleases"/>
    <property type="match status" value="1"/>
</dbReference>
<dbReference type="GO" id="GO:0004518">
    <property type="term" value="F:nuclease activity"/>
    <property type="evidence" value="ECO:0007669"/>
    <property type="project" value="UniProtKB-KW"/>
</dbReference>
<dbReference type="Proteomes" id="UP000319908">
    <property type="component" value="Unassembled WGS sequence"/>
</dbReference>
<dbReference type="InterPro" id="IPR043504">
    <property type="entry name" value="Peptidase_S1_PA_chymotrypsin"/>
</dbReference>
<dbReference type="PANTHER" id="PTHR33607:SF2">
    <property type="entry name" value="ENDONUCLEASE-1"/>
    <property type="match status" value="1"/>
</dbReference>
<organism evidence="4 5">
    <name type="scientific">Allorhodopirellula heiligendammensis</name>
    <dbReference type="NCBI Taxonomy" id="2714739"/>
    <lineage>
        <taxon>Bacteria</taxon>
        <taxon>Pseudomonadati</taxon>
        <taxon>Planctomycetota</taxon>
        <taxon>Planctomycetia</taxon>
        <taxon>Pirellulales</taxon>
        <taxon>Pirellulaceae</taxon>
        <taxon>Allorhodopirellula</taxon>
    </lineage>
</organism>
<gene>
    <name evidence="4" type="primary">bsn</name>
    <name evidence="4" type="ORF">Poly21_55490</name>
</gene>
<dbReference type="AlphaFoldDB" id="A0A5C6BH11"/>
<evidence type="ECO:0000313" key="5">
    <source>
        <dbReference type="Proteomes" id="UP000319908"/>
    </source>
</evidence>
<dbReference type="Pfam" id="PF13365">
    <property type="entry name" value="Trypsin_2"/>
    <property type="match status" value="1"/>
</dbReference>
<evidence type="ECO:0000256" key="2">
    <source>
        <dbReference type="ARBA" id="ARBA00022722"/>
    </source>
</evidence>
<sequence>MGSGPALEGRFDSGRIGLERIIGRNELLAVRYLDAGRVAGSAVARVVIRSSSGAVLGYGTGSMISPSLIMTNNHVLDSTSRAENAVVEFNYQLGLDGREMSAVRFRLRPDLFFTTSPAEELDLTIVAVSDVADMSFNTQLSTFGFNPLSATEGEILAGESVTVIQHPGGDLKQIALRENRVLRFPNTGDSFLYYETDTTPGSSGAPVFNDQWEVVALHHSGFPERDSHGRILTTEGQLWREEMGDERIHWIANEGIRVVAIREHLSGLGGLTSAQGALRDAALNPQPIPLVSEPEKHPIQVSLPGTVLPASPVRSATEATATWTIPLNVSVTLGPPTGGATCDLSPIVAPISTPTSPSLLVLGPSDEPDDADFEAAKKIFEEARSRPYYDATADSADRTAFYSDISSTLSPSQLFDALSELVQSTHTKTLGYKPAVHLYPWVDLQPNLKIRSIYSSQMFEPIEFIARDLEVARLRRELLSRFRSSEAAGNPALEAAFKESLEAALPYNCEHVVPQSWFRKRQPMKGDLHHLFACESKCNSFRSNTPYFDFTDFREAIRSDCGKSETNKFEPNAGKGAVARATLYFLLRYPGEINTTASEYTPDRIQTLLQWHQDHPVTEYERHRNQVIFAVQGNRNPLIDQPDWVQHIEFSEGLA</sequence>
<dbReference type="InterPro" id="IPR044925">
    <property type="entry name" value="His-Me_finger_sf"/>
</dbReference>
<dbReference type="InterPro" id="IPR009003">
    <property type="entry name" value="Peptidase_S1_PA"/>
</dbReference>
<evidence type="ECO:0000313" key="4">
    <source>
        <dbReference type="EMBL" id="TWU09744.1"/>
    </source>
</evidence>
<protein>
    <submittedName>
        <fullName evidence="4">Extracellular ribonuclease</fullName>
        <ecNumber evidence="4">3.1.-.-</ecNumber>
    </submittedName>
</protein>
<evidence type="ECO:0000256" key="1">
    <source>
        <dbReference type="ARBA" id="ARBA00006429"/>
    </source>
</evidence>